<evidence type="ECO:0000256" key="10">
    <source>
        <dbReference type="RuleBase" id="RU000461"/>
    </source>
</evidence>
<evidence type="ECO:0000256" key="9">
    <source>
        <dbReference type="PIRSR" id="PIRSR602403-1"/>
    </source>
</evidence>
<name>A0A2I2G927_9EURO</name>
<dbReference type="InterPro" id="IPR002403">
    <property type="entry name" value="Cyt_P450_E_grp-IV"/>
</dbReference>
<keyword evidence="11" id="KW-1133">Transmembrane helix</keyword>
<evidence type="ECO:0000256" key="11">
    <source>
        <dbReference type="SAM" id="Phobius"/>
    </source>
</evidence>
<feature type="transmembrane region" description="Helical" evidence="11">
    <location>
        <begin position="12"/>
        <end position="33"/>
    </location>
</feature>
<dbReference type="Proteomes" id="UP000234275">
    <property type="component" value="Unassembled WGS sequence"/>
</dbReference>
<dbReference type="PANTHER" id="PTHR24305:SF175">
    <property type="entry name" value="CYTOCHROME P450 MONOOXYGENASE PKFB"/>
    <property type="match status" value="1"/>
</dbReference>
<keyword evidence="7 9" id="KW-0408">Iron</keyword>
<dbReference type="InterPro" id="IPR001128">
    <property type="entry name" value="Cyt_P450"/>
</dbReference>
<feature type="binding site" description="axial binding residue" evidence="9">
    <location>
        <position position="448"/>
    </location>
    <ligand>
        <name>heme</name>
        <dbReference type="ChEBI" id="CHEBI:30413"/>
    </ligand>
    <ligandPart>
        <name>Fe</name>
        <dbReference type="ChEBI" id="CHEBI:18248"/>
    </ligandPart>
</feature>
<evidence type="ECO:0000256" key="4">
    <source>
        <dbReference type="ARBA" id="ARBA00022617"/>
    </source>
</evidence>
<dbReference type="PRINTS" id="PR00385">
    <property type="entry name" value="P450"/>
</dbReference>
<dbReference type="OrthoDB" id="3934656at2759"/>
<dbReference type="GO" id="GO:0005506">
    <property type="term" value="F:iron ion binding"/>
    <property type="evidence" value="ECO:0007669"/>
    <property type="project" value="InterPro"/>
</dbReference>
<keyword evidence="4 9" id="KW-0349">Heme</keyword>
<keyword evidence="5 9" id="KW-0479">Metal-binding</keyword>
<keyword evidence="13" id="KW-1185">Reference proteome</keyword>
<dbReference type="STRING" id="1392250.A0A2I2G927"/>
<gene>
    <name evidence="12" type="ORF">P170DRAFT_495214</name>
</gene>
<evidence type="ECO:0000256" key="1">
    <source>
        <dbReference type="ARBA" id="ARBA00001971"/>
    </source>
</evidence>
<dbReference type="SUPFAM" id="SSF48264">
    <property type="entry name" value="Cytochrome P450"/>
    <property type="match status" value="1"/>
</dbReference>
<evidence type="ECO:0000313" key="13">
    <source>
        <dbReference type="Proteomes" id="UP000234275"/>
    </source>
</evidence>
<evidence type="ECO:0000256" key="5">
    <source>
        <dbReference type="ARBA" id="ARBA00022723"/>
    </source>
</evidence>
<evidence type="ECO:0000313" key="12">
    <source>
        <dbReference type="EMBL" id="PLB49343.1"/>
    </source>
</evidence>
<organism evidence="12 13">
    <name type="scientific">Aspergillus steynii IBT 23096</name>
    <dbReference type="NCBI Taxonomy" id="1392250"/>
    <lineage>
        <taxon>Eukaryota</taxon>
        <taxon>Fungi</taxon>
        <taxon>Dikarya</taxon>
        <taxon>Ascomycota</taxon>
        <taxon>Pezizomycotina</taxon>
        <taxon>Eurotiomycetes</taxon>
        <taxon>Eurotiomycetidae</taxon>
        <taxon>Eurotiales</taxon>
        <taxon>Aspergillaceae</taxon>
        <taxon>Aspergillus</taxon>
        <taxon>Aspergillus subgen. Circumdati</taxon>
    </lineage>
</organism>
<accession>A0A2I2G927</accession>
<proteinExistence type="inferred from homology"/>
<comment type="pathway">
    <text evidence="2">Secondary metabolite biosynthesis.</text>
</comment>
<sequence>MKLSLLKGPPEGFGLVIGAAAAAVVVYLFRTWWSLRHIPGPFLASITNLQRVWWVKTKKAYLHHQAVHAKYGDIVRTGPNMVSIANPEAIPTVYPIRPGFTKGDFYLALRPYSEERGTVPLVFNIQDEAAHKQAKTPIAPFYSLTNVMAFEGLVDEVLALFSKQLDQRFVATGEVFDLGKWIQYFAFDAMGTMSFSRRYGFLEHGEDPHGVLDAIWAFFTAAAPMTQIPWLHQLLRNSRFMHMFRNKGGNWLLDYVTKTISERLRHVETGKHSSSEDFLARFLEAHRANEGLPAWCPYSWTFTNVVAGSDSVASLMRTIIHNLLAHPATLRRLREELATADISNQYPKWSEVRDLPYLDACVQEAGRIHPPFAMPFERVVPAGGTTVLGHYLPEGTVVGGSAYVVGRHKPTFGHDAESWSPERWLCPAAEKKRLEQSLLTFGGGRRVCLGKHIGILEIKKLIPFLLLNYEFEIINPAPLEIEHQFFLKQGGLECRIQKRDHPQCKSE</sequence>
<dbReference type="VEuPathDB" id="FungiDB:P170DRAFT_495214"/>
<reference evidence="12 13" key="1">
    <citation type="submission" date="2016-12" db="EMBL/GenBank/DDBJ databases">
        <title>The genomes of Aspergillus section Nigri reveals drivers in fungal speciation.</title>
        <authorList>
            <consortium name="DOE Joint Genome Institute"/>
            <person name="Vesth T.C."/>
            <person name="Nybo J."/>
            <person name="Theobald S."/>
            <person name="Brandl J."/>
            <person name="Frisvad J.C."/>
            <person name="Nielsen K.F."/>
            <person name="Lyhne E.K."/>
            <person name="Kogle M.E."/>
            <person name="Kuo A."/>
            <person name="Riley R."/>
            <person name="Clum A."/>
            <person name="Nolan M."/>
            <person name="Lipzen A."/>
            <person name="Salamov A."/>
            <person name="Henrissat B."/>
            <person name="Wiebenga A."/>
            <person name="De Vries R.P."/>
            <person name="Grigoriev I.V."/>
            <person name="Mortensen U.H."/>
            <person name="Andersen M.R."/>
            <person name="Baker S.E."/>
        </authorList>
    </citation>
    <scope>NUCLEOTIDE SEQUENCE [LARGE SCALE GENOMIC DNA]</scope>
    <source>
        <strain evidence="12 13">IBT 23096</strain>
    </source>
</reference>
<dbReference type="InterPro" id="IPR036396">
    <property type="entry name" value="Cyt_P450_sf"/>
</dbReference>
<dbReference type="GO" id="GO:0016705">
    <property type="term" value="F:oxidoreductase activity, acting on paired donors, with incorporation or reduction of molecular oxygen"/>
    <property type="evidence" value="ECO:0007669"/>
    <property type="project" value="InterPro"/>
</dbReference>
<evidence type="ECO:0000256" key="3">
    <source>
        <dbReference type="ARBA" id="ARBA00010617"/>
    </source>
</evidence>
<comment type="similarity">
    <text evidence="3 10">Belongs to the cytochrome P450 family.</text>
</comment>
<evidence type="ECO:0000256" key="7">
    <source>
        <dbReference type="ARBA" id="ARBA00023004"/>
    </source>
</evidence>
<dbReference type="PANTHER" id="PTHR24305">
    <property type="entry name" value="CYTOCHROME P450"/>
    <property type="match status" value="1"/>
</dbReference>
<evidence type="ECO:0000256" key="2">
    <source>
        <dbReference type="ARBA" id="ARBA00005179"/>
    </source>
</evidence>
<comment type="cofactor">
    <cofactor evidence="1 9">
        <name>heme</name>
        <dbReference type="ChEBI" id="CHEBI:30413"/>
    </cofactor>
</comment>
<dbReference type="RefSeq" id="XP_024704645.1">
    <property type="nucleotide sequence ID" value="XM_024854084.1"/>
</dbReference>
<dbReference type="InterPro" id="IPR050121">
    <property type="entry name" value="Cytochrome_P450_monoxygenase"/>
</dbReference>
<dbReference type="GO" id="GO:0004497">
    <property type="term" value="F:monooxygenase activity"/>
    <property type="evidence" value="ECO:0007669"/>
    <property type="project" value="UniProtKB-KW"/>
</dbReference>
<dbReference type="EMBL" id="MSFO01000004">
    <property type="protein sequence ID" value="PLB49343.1"/>
    <property type="molecule type" value="Genomic_DNA"/>
</dbReference>
<dbReference type="PRINTS" id="PR00465">
    <property type="entry name" value="EP450IV"/>
</dbReference>
<comment type="caution">
    <text evidence="12">The sequence shown here is derived from an EMBL/GenBank/DDBJ whole genome shotgun (WGS) entry which is preliminary data.</text>
</comment>
<dbReference type="Pfam" id="PF00067">
    <property type="entry name" value="p450"/>
    <property type="match status" value="1"/>
</dbReference>
<dbReference type="InterPro" id="IPR017972">
    <property type="entry name" value="Cyt_P450_CS"/>
</dbReference>
<keyword evidence="6 10" id="KW-0560">Oxidoreductase</keyword>
<keyword evidence="11" id="KW-0812">Transmembrane</keyword>
<evidence type="ECO:0000256" key="8">
    <source>
        <dbReference type="ARBA" id="ARBA00023033"/>
    </source>
</evidence>
<dbReference type="Gene3D" id="1.10.630.10">
    <property type="entry name" value="Cytochrome P450"/>
    <property type="match status" value="1"/>
</dbReference>
<dbReference type="AlphaFoldDB" id="A0A2I2G927"/>
<dbReference type="GeneID" id="36561789"/>
<keyword evidence="11" id="KW-0472">Membrane</keyword>
<keyword evidence="8 10" id="KW-0503">Monooxygenase</keyword>
<evidence type="ECO:0000256" key="6">
    <source>
        <dbReference type="ARBA" id="ARBA00023002"/>
    </source>
</evidence>
<dbReference type="CDD" id="cd11060">
    <property type="entry name" value="CYP57A1-like"/>
    <property type="match status" value="1"/>
</dbReference>
<protein>
    <submittedName>
        <fullName evidence="12">Putative cytochrome P450 oxidoreductase</fullName>
    </submittedName>
</protein>
<dbReference type="PROSITE" id="PS00086">
    <property type="entry name" value="CYTOCHROME_P450"/>
    <property type="match status" value="1"/>
</dbReference>
<dbReference type="GO" id="GO:0020037">
    <property type="term" value="F:heme binding"/>
    <property type="evidence" value="ECO:0007669"/>
    <property type="project" value="InterPro"/>
</dbReference>